<organism evidence="2 3">
    <name type="scientific">Cerrena zonata</name>
    <dbReference type="NCBI Taxonomy" id="2478898"/>
    <lineage>
        <taxon>Eukaryota</taxon>
        <taxon>Fungi</taxon>
        <taxon>Dikarya</taxon>
        <taxon>Basidiomycota</taxon>
        <taxon>Agaricomycotina</taxon>
        <taxon>Agaricomycetes</taxon>
        <taxon>Polyporales</taxon>
        <taxon>Cerrenaceae</taxon>
        <taxon>Cerrena</taxon>
    </lineage>
</organism>
<reference evidence="2 3" key="1">
    <citation type="submission" date="2022-09" db="EMBL/GenBank/DDBJ databases">
        <authorList>
            <person name="Palmer J.M."/>
        </authorList>
    </citation>
    <scope>NUCLEOTIDE SEQUENCE [LARGE SCALE GENOMIC DNA]</scope>
    <source>
        <strain evidence="2 3">DSM 7382</strain>
    </source>
</reference>
<dbReference type="Proteomes" id="UP001385951">
    <property type="component" value="Unassembled WGS sequence"/>
</dbReference>
<feature type="compositionally biased region" description="Basic and acidic residues" evidence="1">
    <location>
        <begin position="122"/>
        <end position="134"/>
    </location>
</feature>
<evidence type="ECO:0008006" key="4">
    <source>
        <dbReference type="Google" id="ProtNLM"/>
    </source>
</evidence>
<feature type="compositionally biased region" description="Low complexity" evidence="1">
    <location>
        <begin position="303"/>
        <end position="316"/>
    </location>
</feature>
<feature type="compositionally biased region" description="Low complexity" evidence="1">
    <location>
        <begin position="232"/>
        <end position="272"/>
    </location>
</feature>
<feature type="compositionally biased region" description="Low complexity" evidence="1">
    <location>
        <begin position="84"/>
        <end position="116"/>
    </location>
</feature>
<comment type="caution">
    <text evidence="2">The sequence shown here is derived from an EMBL/GenBank/DDBJ whole genome shotgun (WGS) entry which is preliminary data.</text>
</comment>
<feature type="compositionally biased region" description="Polar residues" evidence="1">
    <location>
        <begin position="366"/>
        <end position="381"/>
    </location>
</feature>
<accession>A0AAW0GTZ2</accession>
<feature type="compositionally biased region" description="Low complexity" evidence="1">
    <location>
        <begin position="184"/>
        <end position="195"/>
    </location>
</feature>
<feature type="region of interest" description="Disordered" evidence="1">
    <location>
        <begin position="31"/>
        <end position="61"/>
    </location>
</feature>
<gene>
    <name evidence="2" type="ORF">QCA50_000651</name>
</gene>
<protein>
    <recommendedName>
        <fullName evidence="4">Nuclear pore complex protein</fullName>
    </recommendedName>
</protein>
<sequence>MPLDSQHPDREKQVGVLFRDWLTEEQYQLAKQRQELGHQTSRRQTIEPETPTTGTPVKGKDLHYAAPTSALADAKAARVKAAIDLRASPGSAPSLRSRRISSISSSNSIPQSLTSPTIGNGKNEHSSWEKKHQENVAMSRLTRKYEMLSQPPNTPSITITPPPASGSGQPTTQTKTSFTFGPPSNTTNGASGSSNEPIKAPSVVFPSTNGTPSPSEAKASATGSTLSFGTKPPATAAAPAAAQPASTSSFSFGKPAAPAPAAASAPTTTSSSGSVPNFFGIKAPTPAAAPAPAPSAGFSILGAASNASPAAPTTSQPEPPKPVFSFGAPSSQPKPAAPPSQPEAPKPVLGFPPAGQSGATSLFGAPQQQKPAEQPSTSSGWFTPCANGRFQH</sequence>
<feature type="compositionally biased region" description="Low complexity" evidence="1">
    <location>
        <begin position="47"/>
        <end position="56"/>
    </location>
</feature>
<evidence type="ECO:0000256" key="1">
    <source>
        <dbReference type="SAM" id="MobiDB-lite"/>
    </source>
</evidence>
<feature type="compositionally biased region" description="Pro residues" evidence="1">
    <location>
        <begin position="335"/>
        <end position="345"/>
    </location>
</feature>
<evidence type="ECO:0000313" key="2">
    <source>
        <dbReference type="EMBL" id="KAK7696011.1"/>
    </source>
</evidence>
<dbReference type="EMBL" id="JASBNA010000001">
    <property type="protein sequence ID" value="KAK7696011.1"/>
    <property type="molecule type" value="Genomic_DNA"/>
</dbReference>
<feature type="compositionally biased region" description="Polar residues" evidence="1">
    <location>
        <begin position="31"/>
        <end position="43"/>
    </location>
</feature>
<feature type="compositionally biased region" description="Polar residues" evidence="1">
    <location>
        <begin position="166"/>
        <end position="183"/>
    </location>
</feature>
<proteinExistence type="predicted"/>
<keyword evidence="3" id="KW-1185">Reference proteome</keyword>
<feature type="compositionally biased region" description="Polar residues" evidence="1">
    <location>
        <begin position="205"/>
        <end position="214"/>
    </location>
</feature>
<feature type="region of interest" description="Disordered" evidence="1">
    <location>
        <begin position="84"/>
        <end position="392"/>
    </location>
</feature>
<evidence type="ECO:0000313" key="3">
    <source>
        <dbReference type="Proteomes" id="UP001385951"/>
    </source>
</evidence>
<name>A0AAW0GTZ2_9APHY</name>
<dbReference type="AlphaFoldDB" id="A0AAW0GTZ2"/>